<dbReference type="InterPro" id="IPR000515">
    <property type="entry name" value="MetI-like"/>
</dbReference>
<comment type="subcellular location">
    <subcellularLocation>
        <location evidence="1 7">Cell membrane</location>
        <topology evidence="1 7">Multi-pass membrane protein</topology>
    </subcellularLocation>
</comment>
<dbReference type="CDD" id="cd06261">
    <property type="entry name" value="TM_PBP2"/>
    <property type="match status" value="1"/>
</dbReference>
<evidence type="ECO:0000256" key="7">
    <source>
        <dbReference type="RuleBase" id="RU363032"/>
    </source>
</evidence>
<dbReference type="AlphaFoldDB" id="A0A432G5C8"/>
<dbReference type="Pfam" id="PF00528">
    <property type="entry name" value="BPD_transp_1"/>
    <property type="match status" value="1"/>
</dbReference>
<keyword evidence="5 7" id="KW-1133">Transmembrane helix</keyword>
<dbReference type="GO" id="GO:0005886">
    <property type="term" value="C:plasma membrane"/>
    <property type="evidence" value="ECO:0007669"/>
    <property type="project" value="UniProtKB-SubCell"/>
</dbReference>
<keyword evidence="2 7" id="KW-0813">Transport</keyword>
<proteinExistence type="inferred from homology"/>
<keyword evidence="4 7" id="KW-0812">Transmembrane</keyword>
<feature type="transmembrane region" description="Helical" evidence="7">
    <location>
        <begin position="168"/>
        <end position="193"/>
    </location>
</feature>
<gene>
    <name evidence="9" type="ORF">DSY97_06610</name>
</gene>
<evidence type="ECO:0000259" key="8">
    <source>
        <dbReference type="PROSITE" id="PS50928"/>
    </source>
</evidence>
<comment type="caution">
    <text evidence="9">The sequence shown here is derived from an EMBL/GenBank/DDBJ whole genome shotgun (WGS) entry which is preliminary data.</text>
</comment>
<evidence type="ECO:0000256" key="6">
    <source>
        <dbReference type="ARBA" id="ARBA00023136"/>
    </source>
</evidence>
<dbReference type="InterPro" id="IPR035906">
    <property type="entry name" value="MetI-like_sf"/>
</dbReference>
<evidence type="ECO:0000256" key="3">
    <source>
        <dbReference type="ARBA" id="ARBA00022475"/>
    </source>
</evidence>
<name>A0A432G5C8_9DELT</name>
<feature type="domain" description="ABC transmembrane type-1" evidence="8">
    <location>
        <begin position="1"/>
        <end position="187"/>
    </location>
</feature>
<reference evidence="9 10" key="1">
    <citation type="submission" date="2018-06" db="EMBL/GenBank/DDBJ databases">
        <title>Combined omics and stable isotope probing to characterize newly discovered Mariana Back-Arc vent microbial communities.</title>
        <authorList>
            <person name="Trembath-Reichert E."/>
            <person name="Huber J.A."/>
        </authorList>
    </citation>
    <scope>NUCLEOTIDE SEQUENCE [LARGE SCALE GENOMIC DNA]</scope>
    <source>
        <strain evidence="9">MAG 63_1</strain>
    </source>
</reference>
<feature type="non-terminal residue" evidence="9">
    <location>
        <position position="1"/>
    </location>
</feature>
<sequence length="202" mass="22419">LFLGILAALYRNTLYDRAVNTFTLTSISFPEFFVAYILILFFAIKLSWFPGISNISTELSLGDKLYRSMLPAATLTLVVVAHMMRMTRAAIINLLASPYIEMVRLKGIRPMKIILRHALPNALAPIVNVIALNLAYLVVGVVIVEVVFVYPGLGQLMVDSVTKRDIPVVQACSMIFASVYILLNLSADIISIVTNPRLLHPR</sequence>
<evidence type="ECO:0000256" key="5">
    <source>
        <dbReference type="ARBA" id="ARBA00022989"/>
    </source>
</evidence>
<evidence type="ECO:0000313" key="9">
    <source>
        <dbReference type="EMBL" id="RTZ78903.1"/>
    </source>
</evidence>
<keyword evidence="3" id="KW-1003">Cell membrane</keyword>
<dbReference type="GO" id="GO:0055085">
    <property type="term" value="P:transmembrane transport"/>
    <property type="evidence" value="ECO:0007669"/>
    <property type="project" value="InterPro"/>
</dbReference>
<feature type="transmembrane region" description="Helical" evidence="7">
    <location>
        <begin position="126"/>
        <end position="148"/>
    </location>
</feature>
<feature type="transmembrane region" description="Helical" evidence="7">
    <location>
        <begin position="65"/>
        <end position="83"/>
    </location>
</feature>
<dbReference type="PANTHER" id="PTHR43163:SF6">
    <property type="entry name" value="DIPEPTIDE TRANSPORT SYSTEM PERMEASE PROTEIN DPPB-RELATED"/>
    <property type="match status" value="1"/>
</dbReference>
<evidence type="ECO:0000313" key="10">
    <source>
        <dbReference type="Proteomes" id="UP000286801"/>
    </source>
</evidence>
<organism evidence="9 10">
    <name type="scientific">SAR324 cluster bacterium</name>
    <dbReference type="NCBI Taxonomy" id="2024889"/>
    <lineage>
        <taxon>Bacteria</taxon>
        <taxon>Deltaproteobacteria</taxon>
        <taxon>SAR324 cluster</taxon>
    </lineage>
</organism>
<keyword evidence="6 7" id="KW-0472">Membrane</keyword>
<dbReference type="EMBL" id="QNZL01000177">
    <property type="protein sequence ID" value="RTZ78903.1"/>
    <property type="molecule type" value="Genomic_DNA"/>
</dbReference>
<dbReference type="Gene3D" id="1.10.3720.10">
    <property type="entry name" value="MetI-like"/>
    <property type="match status" value="1"/>
</dbReference>
<dbReference type="SUPFAM" id="SSF161098">
    <property type="entry name" value="MetI-like"/>
    <property type="match status" value="1"/>
</dbReference>
<evidence type="ECO:0000256" key="2">
    <source>
        <dbReference type="ARBA" id="ARBA00022448"/>
    </source>
</evidence>
<comment type="similarity">
    <text evidence="7">Belongs to the binding-protein-dependent transport system permease family.</text>
</comment>
<dbReference type="Proteomes" id="UP000286801">
    <property type="component" value="Unassembled WGS sequence"/>
</dbReference>
<dbReference type="PANTHER" id="PTHR43163">
    <property type="entry name" value="DIPEPTIDE TRANSPORT SYSTEM PERMEASE PROTEIN DPPB-RELATED"/>
    <property type="match status" value="1"/>
</dbReference>
<accession>A0A432G5C8</accession>
<protein>
    <submittedName>
        <fullName evidence="9">ABC transporter permease</fullName>
    </submittedName>
</protein>
<evidence type="ECO:0000256" key="1">
    <source>
        <dbReference type="ARBA" id="ARBA00004651"/>
    </source>
</evidence>
<dbReference type="PROSITE" id="PS50928">
    <property type="entry name" value="ABC_TM1"/>
    <property type="match status" value="1"/>
</dbReference>
<evidence type="ECO:0000256" key="4">
    <source>
        <dbReference type="ARBA" id="ARBA00022692"/>
    </source>
</evidence>